<feature type="domain" description="EGF-like" evidence="12">
    <location>
        <begin position="1291"/>
        <end position="1328"/>
    </location>
</feature>
<feature type="domain" description="EGF-like" evidence="12">
    <location>
        <begin position="133"/>
        <end position="169"/>
    </location>
</feature>
<keyword evidence="5" id="KW-0677">Repeat</keyword>
<dbReference type="CDD" id="cd00054">
    <property type="entry name" value="EGF_CA"/>
    <property type="match status" value="9"/>
</dbReference>
<feature type="disulfide bond" evidence="9">
    <location>
        <begin position="218"/>
        <end position="235"/>
    </location>
</feature>
<proteinExistence type="predicted"/>
<evidence type="ECO:0000256" key="6">
    <source>
        <dbReference type="ARBA" id="ARBA00022989"/>
    </source>
</evidence>
<evidence type="ECO:0000256" key="8">
    <source>
        <dbReference type="ARBA" id="ARBA00023157"/>
    </source>
</evidence>
<dbReference type="InterPro" id="IPR001791">
    <property type="entry name" value="Laminin_G"/>
</dbReference>
<dbReference type="GO" id="GO:0007157">
    <property type="term" value="P:heterophilic cell-cell adhesion via plasma membrane cell adhesion molecules"/>
    <property type="evidence" value="ECO:0007669"/>
    <property type="project" value="TreeGrafter"/>
</dbReference>
<feature type="domain" description="EGF-like" evidence="12">
    <location>
        <begin position="1482"/>
        <end position="1518"/>
    </location>
</feature>
<dbReference type="CDD" id="cd00110">
    <property type="entry name" value="LamG"/>
    <property type="match status" value="3"/>
</dbReference>
<feature type="domain" description="EGF-like" evidence="12">
    <location>
        <begin position="511"/>
        <end position="552"/>
    </location>
</feature>
<dbReference type="SUPFAM" id="SSF57196">
    <property type="entry name" value="EGF/Laminin"/>
    <property type="match status" value="16"/>
</dbReference>
<keyword evidence="8 9" id="KW-1015">Disulfide bond</keyword>
<keyword evidence="7 10" id="KW-0472">Membrane</keyword>
<keyword evidence="4" id="KW-0732">Signal</keyword>
<dbReference type="GO" id="GO:0005886">
    <property type="term" value="C:plasma membrane"/>
    <property type="evidence" value="ECO:0007669"/>
    <property type="project" value="UniProtKB-ARBA"/>
</dbReference>
<dbReference type="FunFam" id="2.10.25.10:FF:000066">
    <property type="entry name" value="FAT atypical cadherin 4"/>
    <property type="match status" value="1"/>
</dbReference>
<feature type="domain" description="EGF-like" evidence="12">
    <location>
        <begin position="1407"/>
        <end position="1443"/>
    </location>
</feature>
<feature type="disulfide bond" evidence="9">
    <location>
        <begin position="988"/>
        <end position="997"/>
    </location>
</feature>
<feature type="disulfide bond" evidence="9">
    <location>
        <begin position="1395"/>
        <end position="1404"/>
    </location>
</feature>
<feature type="disulfide bond" evidence="9">
    <location>
        <begin position="752"/>
        <end position="761"/>
    </location>
</feature>
<accession>A0A0N4ZTI2</accession>
<feature type="disulfide bond" evidence="9">
    <location>
        <begin position="1433"/>
        <end position="1442"/>
    </location>
</feature>
<dbReference type="GO" id="GO:0032991">
    <property type="term" value="C:protein-containing complex"/>
    <property type="evidence" value="ECO:0007669"/>
    <property type="project" value="TreeGrafter"/>
</dbReference>
<dbReference type="InterPro" id="IPR013320">
    <property type="entry name" value="ConA-like_dom_sf"/>
</dbReference>
<feature type="domain" description="EGF-like" evidence="12">
    <location>
        <begin position="1445"/>
        <end position="1481"/>
    </location>
</feature>
<feature type="disulfide bond" evidence="9">
    <location>
        <begin position="329"/>
        <end position="338"/>
    </location>
</feature>
<feature type="disulfide bond" evidence="9">
    <location>
        <begin position="1508"/>
        <end position="1517"/>
    </location>
</feature>
<comment type="caution">
    <text evidence="9">Lacks conserved residue(s) required for the propagation of feature annotation.</text>
</comment>
<feature type="domain" description="EGF-like" evidence="12">
    <location>
        <begin position="57"/>
        <end position="93"/>
    </location>
</feature>
<dbReference type="FunFam" id="2.10.25.10:FF:000029">
    <property type="entry name" value="neurexin-1 isoform X1"/>
    <property type="match status" value="1"/>
</dbReference>
<dbReference type="WBParaSite" id="PTRK_0001181000.1">
    <property type="protein sequence ID" value="PTRK_0001181000.1"/>
    <property type="gene ID" value="PTRK_0001181000"/>
</dbReference>
<feature type="transmembrane region" description="Helical" evidence="10">
    <location>
        <begin position="1697"/>
        <end position="1723"/>
    </location>
</feature>
<evidence type="ECO:0000256" key="5">
    <source>
        <dbReference type="ARBA" id="ARBA00022737"/>
    </source>
</evidence>
<feature type="disulfide bond" evidence="9">
    <location>
        <begin position="499"/>
        <end position="508"/>
    </location>
</feature>
<dbReference type="InterPro" id="IPR013032">
    <property type="entry name" value="EGF-like_CS"/>
</dbReference>
<feature type="disulfide bond" evidence="9">
    <location>
        <begin position="159"/>
        <end position="168"/>
    </location>
</feature>
<evidence type="ECO:0000256" key="7">
    <source>
        <dbReference type="ARBA" id="ARBA00023136"/>
    </source>
</evidence>
<dbReference type="InterPro" id="IPR001881">
    <property type="entry name" value="EGF-like_Ca-bd_dom"/>
</dbReference>
<feature type="disulfide bond" evidence="9">
    <location>
        <begin position="46"/>
        <end position="55"/>
    </location>
</feature>
<feature type="disulfide bond" evidence="9">
    <location>
        <begin position="542"/>
        <end position="551"/>
    </location>
</feature>
<dbReference type="GO" id="GO:0005509">
    <property type="term" value="F:calcium ion binding"/>
    <property type="evidence" value="ECO:0007669"/>
    <property type="project" value="InterPro"/>
</dbReference>
<dbReference type="SMART" id="SM00181">
    <property type="entry name" value="EGF"/>
    <property type="match status" value="24"/>
</dbReference>
<evidence type="ECO:0000256" key="2">
    <source>
        <dbReference type="ARBA" id="ARBA00022536"/>
    </source>
</evidence>
<feature type="disulfide bond" evidence="9">
    <location>
        <begin position="121"/>
        <end position="130"/>
    </location>
</feature>
<protein>
    <submittedName>
        <fullName evidence="14">Neurogenic locus Notch protein</fullName>
    </submittedName>
</protein>
<feature type="domain" description="EGF-like" evidence="12">
    <location>
        <begin position="726"/>
        <end position="762"/>
    </location>
</feature>
<keyword evidence="13" id="KW-1185">Reference proteome</keyword>
<evidence type="ECO:0000313" key="14">
    <source>
        <dbReference type="WBParaSite" id="PTRK_0001181000.1"/>
    </source>
</evidence>
<keyword evidence="6 10" id="KW-1133">Transmembrane helix</keyword>
<feature type="domain" description="EGF-like" evidence="12">
    <location>
        <begin position="1251"/>
        <end position="1289"/>
    </location>
</feature>
<dbReference type="InterPro" id="IPR018097">
    <property type="entry name" value="EGF_Ca-bd_CS"/>
</dbReference>
<feature type="disulfide bond" evidence="9">
    <location>
        <begin position="27"/>
        <end position="44"/>
    </location>
</feature>
<dbReference type="SMART" id="SM00282">
    <property type="entry name" value="LamG"/>
    <property type="match status" value="3"/>
</dbReference>
<evidence type="ECO:0000256" key="9">
    <source>
        <dbReference type="PROSITE-ProRule" id="PRU00076"/>
    </source>
</evidence>
<evidence type="ECO:0000259" key="11">
    <source>
        <dbReference type="PROSITE" id="PS50025"/>
    </source>
</evidence>
<dbReference type="PROSITE" id="PS50026">
    <property type="entry name" value="EGF_3"/>
    <property type="match status" value="23"/>
</dbReference>
<feature type="domain" description="EGF-like" evidence="12">
    <location>
        <begin position="1211"/>
        <end position="1249"/>
    </location>
</feature>
<feature type="disulfide bond" evidence="9">
    <location>
        <begin position="1471"/>
        <end position="1480"/>
    </location>
</feature>
<evidence type="ECO:0000256" key="4">
    <source>
        <dbReference type="ARBA" id="ARBA00022729"/>
    </source>
</evidence>
<dbReference type="Pfam" id="PF23106">
    <property type="entry name" value="EGF_Teneurin"/>
    <property type="match status" value="1"/>
</dbReference>
<dbReference type="InterPro" id="IPR049883">
    <property type="entry name" value="NOTCH1_EGF-like"/>
</dbReference>
<feature type="disulfide bond" evidence="9">
    <location>
        <begin position="1335"/>
        <end position="1345"/>
    </location>
</feature>
<feature type="disulfide bond" evidence="9">
    <location>
        <begin position="371"/>
        <end position="380"/>
    </location>
</feature>
<dbReference type="STRING" id="131310.A0A0N4ZTI2"/>
<feature type="disulfide bond" evidence="9">
    <location>
        <begin position="1279"/>
        <end position="1288"/>
    </location>
</feature>
<feature type="domain" description="EGF-like" evidence="12">
    <location>
        <begin position="18"/>
        <end position="56"/>
    </location>
</feature>
<name>A0A0N4ZTI2_PARTI</name>
<evidence type="ECO:0000256" key="10">
    <source>
        <dbReference type="SAM" id="Phobius"/>
    </source>
</evidence>
<feature type="disulfide bond" evidence="9">
    <location>
        <begin position="1220"/>
        <end position="1237"/>
    </location>
</feature>
<feature type="domain" description="EGF-like" evidence="12">
    <location>
        <begin position="345"/>
        <end position="381"/>
    </location>
</feature>
<feature type="domain" description="EGF-like" evidence="12">
    <location>
        <begin position="1558"/>
        <end position="1595"/>
    </location>
</feature>
<dbReference type="SMART" id="SM00179">
    <property type="entry name" value="EGF_CA"/>
    <property type="match status" value="16"/>
</dbReference>
<feature type="disulfide bond" evidence="9">
    <location>
        <begin position="277"/>
        <end position="286"/>
    </location>
</feature>
<feature type="domain" description="EGF-like" evidence="12">
    <location>
        <begin position="95"/>
        <end position="131"/>
    </location>
</feature>
<dbReference type="PROSITE" id="PS00010">
    <property type="entry name" value="ASX_HYDROXYL"/>
    <property type="match status" value="9"/>
</dbReference>
<dbReference type="PROSITE" id="PS01186">
    <property type="entry name" value="EGF_2"/>
    <property type="match status" value="13"/>
</dbReference>
<feature type="domain" description="Laminin G" evidence="11">
    <location>
        <begin position="1026"/>
        <end position="1209"/>
    </location>
</feature>
<feature type="domain" description="EGF-like" evidence="12">
    <location>
        <begin position="209"/>
        <end position="247"/>
    </location>
</feature>
<dbReference type="Pfam" id="PF02210">
    <property type="entry name" value="Laminin_G_2"/>
    <property type="match status" value="3"/>
</dbReference>
<feature type="disulfide bond" evidence="9">
    <location>
        <begin position="237"/>
        <end position="246"/>
    </location>
</feature>
<feature type="disulfide bond" evidence="9">
    <location>
        <begin position="1546"/>
        <end position="1555"/>
    </location>
</feature>
<keyword evidence="3 10" id="KW-0812">Transmembrane</keyword>
<feature type="domain" description="EGF-like" evidence="12">
    <location>
        <begin position="1369"/>
        <end position="1405"/>
    </location>
</feature>
<feature type="disulfide bond" evidence="9">
    <location>
        <begin position="1318"/>
        <end position="1327"/>
    </location>
</feature>
<dbReference type="PANTHER" id="PTHR24049">
    <property type="entry name" value="CRUMBS FAMILY MEMBER"/>
    <property type="match status" value="1"/>
</dbReference>
<dbReference type="GO" id="GO:0045197">
    <property type="term" value="P:establishment or maintenance of epithelial cell apical/basal polarity"/>
    <property type="evidence" value="ECO:0007669"/>
    <property type="project" value="TreeGrafter"/>
</dbReference>
<keyword evidence="2 9" id="KW-0245">EGF-like domain</keyword>
<feature type="disulfide bond" evidence="9">
    <location>
        <begin position="1624"/>
        <end position="1633"/>
    </location>
</feature>
<feature type="domain" description="EGF-like" evidence="12">
    <location>
        <begin position="1520"/>
        <end position="1556"/>
    </location>
</feature>
<feature type="disulfide bond" evidence="9">
    <location>
        <begin position="83"/>
        <end position="92"/>
    </location>
</feature>
<dbReference type="InterPro" id="IPR051022">
    <property type="entry name" value="Notch_Cell-Fate_Det"/>
</dbReference>
<feature type="domain" description="EGF-like" evidence="12">
    <location>
        <begin position="302"/>
        <end position="339"/>
    </location>
</feature>
<feature type="disulfide bond" evidence="9">
    <location>
        <begin position="1357"/>
        <end position="1366"/>
    </location>
</feature>
<feature type="domain" description="EGF-like" evidence="12">
    <location>
        <begin position="249"/>
        <end position="287"/>
    </location>
</feature>
<evidence type="ECO:0000256" key="3">
    <source>
        <dbReference type="ARBA" id="ARBA00022692"/>
    </source>
</evidence>
<dbReference type="InterPro" id="IPR000152">
    <property type="entry name" value="EGF-type_Asp/Asn_hydroxyl_site"/>
</dbReference>
<feature type="disulfide bond" evidence="9">
    <location>
        <begin position="1239"/>
        <end position="1248"/>
    </location>
</feature>
<dbReference type="Pfam" id="PF12661">
    <property type="entry name" value="hEGF"/>
    <property type="match status" value="2"/>
</dbReference>
<dbReference type="Gene3D" id="2.60.120.200">
    <property type="match status" value="3"/>
</dbReference>
<feature type="domain" description="EGF-like" evidence="12">
    <location>
        <begin position="1331"/>
        <end position="1367"/>
    </location>
</feature>
<dbReference type="FunFam" id="2.10.25.10:FF:000095">
    <property type="entry name" value="Notch, isoform B"/>
    <property type="match status" value="1"/>
</dbReference>
<dbReference type="InterPro" id="IPR000742">
    <property type="entry name" value="EGF"/>
</dbReference>
<feature type="domain" description="Laminin G" evidence="11">
    <location>
        <begin position="768"/>
        <end position="966"/>
    </location>
</feature>
<feature type="disulfide bond" evidence="9">
    <location>
        <begin position="61"/>
        <end position="71"/>
    </location>
</feature>
<dbReference type="FunFam" id="2.10.25.10:FF:000125">
    <property type="entry name" value="Neurogenic locus notch protein-like"/>
    <property type="match status" value="1"/>
</dbReference>
<reference evidence="14" key="1">
    <citation type="submission" date="2017-02" db="UniProtKB">
        <authorList>
            <consortium name="WormBaseParasite"/>
        </authorList>
    </citation>
    <scope>IDENTIFICATION</scope>
</reference>
<evidence type="ECO:0000313" key="13">
    <source>
        <dbReference type="Proteomes" id="UP000038045"/>
    </source>
</evidence>
<dbReference type="PROSITE" id="PS50025">
    <property type="entry name" value="LAM_G_DOMAIN"/>
    <property type="match status" value="3"/>
</dbReference>
<dbReference type="PROSITE" id="PS01187">
    <property type="entry name" value="EGF_CA"/>
    <property type="match status" value="4"/>
</dbReference>
<feature type="disulfide bond" evidence="9">
    <location>
        <begin position="1486"/>
        <end position="1496"/>
    </location>
</feature>
<evidence type="ECO:0000256" key="1">
    <source>
        <dbReference type="ARBA" id="ARBA00004479"/>
    </source>
</evidence>
<organism evidence="13 14">
    <name type="scientific">Parastrongyloides trichosuri</name>
    <name type="common">Possum-specific nematode worm</name>
    <dbReference type="NCBI Taxonomy" id="131310"/>
    <lineage>
        <taxon>Eukaryota</taxon>
        <taxon>Metazoa</taxon>
        <taxon>Ecdysozoa</taxon>
        <taxon>Nematoda</taxon>
        <taxon>Chromadorea</taxon>
        <taxon>Rhabditida</taxon>
        <taxon>Tylenchina</taxon>
        <taxon>Panagrolaimomorpha</taxon>
        <taxon>Strongyloidoidea</taxon>
        <taxon>Strongyloididae</taxon>
        <taxon>Parastrongyloides</taxon>
    </lineage>
</organism>
<dbReference type="PROSITE" id="PS00022">
    <property type="entry name" value="EGF_1"/>
    <property type="match status" value="21"/>
</dbReference>
<dbReference type="Pfam" id="PF00008">
    <property type="entry name" value="EGF"/>
    <property type="match status" value="6"/>
</dbReference>
<evidence type="ECO:0000259" key="12">
    <source>
        <dbReference type="PROSITE" id="PS50026"/>
    </source>
</evidence>
<dbReference type="SUPFAM" id="SSF49899">
    <property type="entry name" value="Concanavalin A-like lectins/glucanases"/>
    <property type="match status" value="3"/>
</dbReference>
<feature type="domain" description="Laminin G" evidence="11">
    <location>
        <begin position="554"/>
        <end position="724"/>
    </location>
</feature>
<dbReference type="Pfam" id="PF07645">
    <property type="entry name" value="EGF_CA"/>
    <property type="match status" value="2"/>
</dbReference>
<comment type="subcellular location">
    <subcellularLocation>
        <location evidence="1">Membrane</location>
        <topology evidence="1">Single-pass type I membrane protein</topology>
    </subcellularLocation>
</comment>
<dbReference type="Gene3D" id="2.10.25.10">
    <property type="entry name" value="Laminin"/>
    <property type="match status" value="20"/>
</dbReference>
<feature type="domain" description="EGF-like" evidence="12">
    <location>
        <begin position="475"/>
        <end position="509"/>
    </location>
</feature>
<feature type="domain" description="EGF-like" evidence="12">
    <location>
        <begin position="1597"/>
        <end position="1634"/>
    </location>
</feature>
<feature type="domain" description="EGF-like" evidence="12">
    <location>
        <begin position="962"/>
        <end position="998"/>
    </location>
</feature>
<dbReference type="Proteomes" id="UP000038045">
    <property type="component" value="Unplaced"/>
</dbReference>
<sequence>MVFYTFTYRVIQEKFILSEKICNANVCFNGGTCIIDESNLIFTCKCQPNFSGTLCENENACILNCGDNGECRHTSEGVEYCECKESFEGTLCDVKSDSCTNNKCSENSICVSEDDQYVCHCNNGWYGEFCDIDVDECQFEPCKNNGTCVNLPGEYKCECLNGFSGSVCEKEPQSQCVCENPLHVCIKDSDGHVECKCDNGNEGENCDVVPKTCQTRGCENGGNCITNDTNNKTFCICPSNFVGQYCETYKGECLVEGKECQNNGTCKISTAGSFCDCTPKYSGKHCETLNFNSLNTPRPASSSEKCHDDYCKNNGKCMEIRGDNPKCICSQSWTGDFCEISITKTTKLCEPNFCLNDGICSVKDNDPECSCTPNFVGTNCQIQCNCDIINEACIEDNSNKKGFICISVNEDFTKEIPHITLVNEENTNLIPTTTIIPNNITNFNSLTTTIPRLELSTDGNTNTSSSTILPLNINNINDCDECQNESKCKVADGRKICICDKNFKGKYCEQKNDLCDNVQCKDGQICNVKRTVEGNEETFCSCSDGFHGGNCLHDSTVTFKNSSLFLYQSKDFVSGLSQNLPYDLSFEFRTTIPDTLLILGENILAQTQYYIFLKNGRLIFQLLETQYALLSDIQLNDGEWYRIEMNKKENKVTLQVYNSKHYSLLKKTFTVPSWNLFTTRMGKKVFSRKTKADHFVGCIRNLKIGNENVNLKDSTKSVDIFEGCLKTDQCIDKPCQNGADCYDLWDKFSCQCHRPFLPPFCIKAYSEVTFGHENKPTMVKYTLESKDSDSVKQSTDISFIIRTTKENANILYIGENGDEDVGTFISTEIINGNLGIRCRLGGKQIFSKIGTTNLIKNGSHLIEILRENNNIQVLIDNKPEFSIFIDRPFPHPLLVDSIVIGDDSEVRNDAFTHSGALLKATLQDVRINENMILLQDSPLDDTDIPIIGTKVFEQNLLQGTISDDICNELKPCVKGKCENTFNNYVCVCEEGWTGKNCSFEDYCLHNTCIEGTKCLPTDPGFICVGPTSFYETSKTNFVLNVPKDLKFDKYKDLSIKIEFKTTKKDGHIGTFLYKNKSIGLYITNEMLSISQNNSDHEFRESINYRISDGHTHTIHIEEKENGLFTYVDKRESIQVGGNFKLLEFFQDSTSQINFGYIPIIGGFSGCMNYISLGSLPPISFVKNGNSTKSLQGSYYFKPDVIENVNFNECEVYDICLTSSCKNNGKCLADLLGQTYSCQCKNGFSGKYCEEKVKLCTTNDTYCSSNGECYDDGIKKYCQCKQGYKGEKCDIKINKCDEKPCMNGAECENLPGGKYLCKCVQNFVGRNCQIRKNSTCSVNPCEKGKCTDLSTSSFECSCSEGIEGILCDTQINYCTENPCKNGGSCVNGEKNYTCECREGYGGKDCSEFKDTCKLENPCEHGKCKNIWNGFQCSCDKGWTSDKCDIDINECKNMPCWHNGICHNINGSFTCECENSYLGDTCNIEGSCLSNPCVHGDCRQLTKDNHECFCHKGFKGENCSIQINFCENNPCHNGATCENVIGDYKCHCLPGFSKHDCSEDIDECKSHPCKNNGKCTDRINSFECECRNTGFKGLTCEEDINECTEIKNSCIKGKCENLNGGYKCECEHGYIGSKCNQLDPCLISSSNSTTFCINGICVNPHVITFENGTEIATNDCQCNEGFEGLLCDKRTEKFGHLPLPYIISILIVLFLVAFILLTTLCCFICKAKRTYHGHYSPSTQENIGSKVQMNTMALKRAPPERLI</sequence>